<proteinExistence type="predicted"/>
<evidence type="ECO:0000313" key="3">
    <source>
        <dbReference type="Proteomes" id="UP000189777"/>
    </source>
</evidence>
<dbReference type="Pfam" id="PF02597">
    <property type="entry name" value="ThiS"/>
    <property type="match status" value="1"/>
</dbReference>
<feature type="region of interest" description="Disordered" evidence="1">
    <location>
        <begin position="1"/>
        <end position="27"/>
    </location>
</feature>
<dbReference type="InterPro" id="IPR012675">
    <property type="entry name" value="Beta-grasp_dom_sf"/>
</dbReference>
<dbReference type="Gene3D" id="3.10.20.30">
    <property type="match status" value="1"/>
</dbReference>
<dbReference type="InterPro" id="IPR003749">
    <property type="entry name" value="ThiS/MoaD-like"/>
</dbReference>
<dbReference type="EMBL" id="FUZQ01000001">
    <property type="protein sequence ID" value="SKC34981.1"/>
    <property type="molecule type" value="Genomic_DNA"/>
</dbReference>
<keyword evidence="3" id="KW-1185">Reference proteome</keyword>
<dbReference type="SUPFAM" id="SSF54285">
    <property type="entry name" value="MoaD/ThiS"/>
    <property type="match status" value="1"/>
</dbReference>
<gene>
    <name evidence="2" type="ORF">SAMN04324258_0068</name>
</gene>
<dbReference type="RefSeq" id="WP_322788680.1">
    <property type="nucleotide sequence ID" value="NZ_FUZQ01000001.1"/>
</dbReference>
<evidence type="ECO:0000256" key="1">
    <source>
        <dbReference type="SAM" id="MobiDB-lite"/>
    </source>
</evidence>
<dbReference type="AlphaFoldDB" id="A0A1T5I714"/>
<sequence length="106" mass="10716">MPDQPTMTDRPIGQPTSEPTTGQDTQPVGLRYFAAARAALGRSEETLTVPPGATVADVVARLAAATPAAEPVLARCSVLLDGRRAAPADVVPAGASLDLLPPFAGG</sequence>
<dbReference type="InterPro" id="IPR016155">
    <property type="entry name" value="Mopterin_synth/thiamin_S_b"/>
</dbReference>
<feature type="compositionally biased region" description="Polar residues" evidence="1">
    <location>
        <begin position="14"/>
        <end position="26"/>
    </location>
</feature>
<organism evidence="2 3">
    <name type="scientific">Krasilnikoviella flava</name>
    <dbReference type="NCBI Taxonomy" id="526729"/>
    <lineage>
        <taxon>Bacteria</taxon>
        <taxon>Bacillati</taxon>
        <taxon>Actinomycetota</taxon>
        <taxon>Actinomycetes</taxon>
        <taxon>Micrococcales</taxon>
        <taxon>Promicromonosporaceae</taxon>
        <taxon>Krasilnikoviella</taxon>
    </lineage>
</organism>
<evidence type="ECO:0000313" key="2">
    <source>
        <dbReference type="EMBL" id="SKC34981.1"/>
    </source>
</evidence>
<dbReference type="Proteomes" id="UP000189777">
    <property type="component" value="Unassembled WGS sequence"/>
</dbReference>
<name>A0A1T5I714_9MICO</name>
<protein>
    <submittedName>
        <fullName evidence="2">Molybdopterin converting factor, small subunit</fullName>
    </submittedName>
</protein>
<reference evidence="2 3" key="1">
    <citation type="submission" date="2017-02" db="EMBL/GenBank/DDBJ databases">
        <authorList>
            <person name="Peterson S.W."/>
        </authorList>
    </citation>
    <scope>NUCLEOTIDE SEQUENCE [LARGE SCALE GENOMIC DNA]</scope>
    <source>
        <strain evidence="2 3">DSM 21481</strain>
    </source>
</reference>
<dbReference type="STRING" id="526729.SAMN04324258_0068"/>
<accession>A0A1T5I714</accession>